<feature type="domain" description="N-acetyltransferase" evidence="1">
    <location>
        <begin position="147"/>
        <end position="282"/>
    </location>
</feature>
<reference evidence="2" key="1">
    <citation type="submission" date="2021-05" db="EMBL/GenBank/DDBJ databases">
        <authorList>
            <person name="Pietrasiak N."/>
            <person name="Ward R."/>
            <person name="Stajich J.E."/>
            <person name="Kurbessoian T."/>
        </authorList>
    </citation>
    <scope>NUCLEOTIDE SEQUENCE</scope>
    <source>
        <strain evidence="2">JT2-VF2</strain>
    </source>
</reference>
<dbReference type="Proteomes" id="UP000715781">
    <property type="component" value="Unassembled WGS sequence"/>
</dbReference>
<comment type="caution">
    <text evidence="2">The sequence shown here is derived from an EMBL/GenBank/DDBJ whole genome shotgun (WGS) entry which is preliminary data.</text>
</comment>
<dbReference type="InterPro" id="IPR016181">
    <property type="entry name" value="Acyl_CoA_acyltransferase"/>
</dbReference>
<keyword evidence="2" id="KW-0012">Acyltransferase</keyword>
<dbReference type="AlphaFoldDB" id="A0A951PXY4"/>
<dbReference type="InterPro" id="IPR000182">
    <property type="entry name" value="GNAT_dom"/>
</dbReference>
<organism evidence="2 3">
    <name type="scientific">Mojavia pulchra JT2-VF2</name>
    <dbReference type="NCBI Taxonomy" id="287848"/>
    <lineage>
        <taxon>Bacteria</taxon>
        <taxon>Bacillati</taxon>
        <taxon>Cyanobacteriota</taxon>
        <taxon>Cyanophyceae</taxon>
        <taxon>Nostocales</taxon>
        <taxon>Nostocaceae</taxon>
    </lineage>
</organism>
<protein>
    <submittedName>
        <fullName evidence="2">GNAT family N-acetyltransferase</fullName>
        <ecNumber evidence="2">2.3.1.-</ecNumber>
    </submittedName>
</protein>
<dbReference type="SUPFAM" id="SSF55729">
    <property type="entry name" value="Acyl-CoA N-acyltransferases (Nat)"/>
    <property type="match status" value="1"/>
</dbReference>
<dbReference type="CDD" id="cd04301">
    <property type="entry name" value="NAT_SF"/>
    <property type="match status" value="1"/>
</dbReference>
<evidence type="ECO:0000313" key="2">
    <source>
        <dbReference type="EMBL" id="MBW4561060.1"/>
    </source>
</evidence>
<evidence type="ECO:0000259" key="1">
    <source>
        <dbReference type="PROSITE" id="PS51186"/>
    </source>
</evidence>
<dbReference type="InterPro" id="IPR013653">
    <property type="entry name" value="GCN5-like_dom"/>
</dbReference>
<proteinExistence type="predicted"/>
<dbReference type="Gene3D" id="3.40.630.30">
    <property type="match status" value="1"/>
</dbReference>
<accession>A0A951PXY4</accession>
<keyword evidence="2" id="KW-0808">Transferase</keyword>
<gene>
    <name evidence="2" type="ORF">KME32_07840</name>
</gene>
<dbReference type="EC" id="2.3.1.-" evidence="2"/>
<dbReference type="PROSITE" id="PS51186">
    <property type="entry name" value="GNAT"/>
    <property type="match status" value="1"/>
</dbReference>
<name>A0A951PXY4_9NOST</name>
<dbReference type="GO" id="GO:0016747">
    <property type="term" value="F:acyltransferase activity, transferring groups other than amino-acyl groups"/>
    <property type="evidence" value="ECO:0007669"/>
    <property type="project" value="InterPro"/>
</dbReference>
<evidence type="ECO:0000313" key="3">
    <source>
        <dbReference type="Proteomes" id="UP000715781"/>
    </source>
</evidence>
<dbReference type="Pfam" id="PF08445">
    <property type="entry name" value="FR47"/>
    <property type="match status" value="1"/>
</dbReference>
<reference evidence="2" key="2">
    <citation type="journal article" date="2022" name="Microbiol. Resour. Announc.">
        <title>Metagenome Sequencing to Explore Phylogenomics of Terrestrial Cyanobacteria.</title>
        <authorList>
            <person name="Ward R.D."/>
            <person name="Stajich J.E."/>
            <person name="Johansen J.R."/>
            <person name="Huntemann M."/>
            <person name="Clum A."/>
            <person name="Foster B."/>
            <person name="Foster B."/>
            <person name="Roux S."/>
            <person name="Palaniappan K."/>
            <person name="Varghese N."/>
            <person name="Mukherjee S."/>
            <person name="Reddy T.B.K."/>
            <person name="Daum C."/>
            <person name="Copeland A."/>
            <person name="Chen I.A."/>
            <person name="Ivanova N.N."/>
            <person name="Kyrpides N.C."/>
            <person name="Shapiro N."/>
            <person name="Eloe-Fadrosh E.A."/>
            <person name="Pietrasiak N."/>
        </authorList>
    </citation>
    <scope>NUCLEOTIDE SEQUENCE</scope>
    <source>
        <strain evidence="2">JT2-VF2</strain>
    </source>
</reference>
<dbReference type="EMBL" id="JAHHHN010000003">
    <property type="protein sequence ID" value="MBW4561060.1"/>
    <property type="molecule type" value="Genomic_DNA"/>
</dbReference>
<sequence>MKVHRFEDANQFYARVKDYLLSQEALYNLLLGMCHALIHNPERFDQELYLATVEVDGNILAVAMRTPPRNLVLSQIHDLKAVEALTQDLHISTKSLPGVIAPINEAQAFALAWHSLTNQSYELELALRTFQLQKVNHLSQAISQAKGYLRQATETDRELLVNWYTAFSLEALGSVELDAERWVERVLQQGSVYLWQDEFPVSIACRGSLTPNGVRVGMVYTPPEYRRQGYASACVAALSQTLLNQGHRFCFLFTDLANPTANHIYQEIGYQSVGDWHQYSFV</sequence>